<accession>A0A7C1P5X5</accession>
<name>A0A7C1P5X5_UNCKA</name>
<organism evidence="4">
    <name type="scientific">candidate division WWE3 bacterium</name>
    <dbReference type="NCBI Taxonomy" id="2053526"/>
    <lineage>
        <taxon>Bacteria</taxon>
        <taxon>Katanobacteria</taxon>
    </lineage>
</organism>
<keyword evidence="1" id="KW-0808">Transferase</keyword>
<feature type="domain" description="Glycosyl transferase family 1" evidence="2">
    <location>
        <begin position="208"/>
        <end position="364"/>
    </location>
</feature>
<proteinExistence type="predicted"/>
<evidence type="ECO:0000259" key="2">
    <source>
        <dbReference type="Pfam" id="PF00534"/>
    </source>
</evidence>
<dbReference type="PANTHER" id="PTHR46401">
    <property type="entry name" value="GLYCOSYLTRANSFERASE WBBK-RELATED"/>
    <property type="match status" value="1"/>
</dbReference>
<dbReference type="CDD" id="cd03809">
    <property type="entry name" value="GT4_MtfB-like"/>
    <property type="match status" value="1"/>
</dbReference>
<dbReference type="Pfam" id="PF13439">
    <property type="entry name" value="Glyco_transf_4"/>
    <property type="match status" value="1"/>
</dbReference>
<dbReference type="AlphaFoldDB" id="A0A7C1P5X5"/>
<dbReference type="Proteomes" id="UP000885744">
    <property type="component" value="Unassembled WGS sequence"/>
</dbReference>
<dbReference type="Pfam" id="PF00534">
    <property type="entry name" value="Glycos_transf_1"/>
    <property type="match status" value="1"/>
</dbReference>
<evidence type="ECO:0000313" key="4">
    <source>
        <dbReference type="EMBL" id="HEB13811.1"/>
    </source>
</evidence>
<dbReference type="SUPFAM" id="SSF53756">
    <property type="entry name" value="UDP-Glycosyltransferase/glycogen phosphorylase"/>
    <property type="match status" value="1"/>
</dbReference>
<dbReference type="InterPro" id="IPR001296">
    <property type="entry name" value="Glyco_trans_1"/>
</dbReference>
<gene>
    <name evidence="4" type="ORF">ENI09_00155</name>
</gene>
<evidence type="ECO:0000256" key="1">
    <source>
        <dbReference type="ARBA" id="ARBA00022679"/>
    </source>
</evidence>
<dbReference type="GO" id="GO:0016757">
    <property type="term" value="F:glycosyltransferase activity"/>
    <property type="evidence" value="ECO:0007669"/>
    <property type="project" value="InterPro"/>
</dbReference>
<dbReference type="PANTHER" id="PTHR46401:SF2">
    <property type="entry name" value="GLYCOSYLTRANSFERASE WBBK-RELATED"/>
    <property type="match status" value="1"/>
</dbReference>
<sequence>MRIGIDARFLGPQGIGIGRYTQELVENLEKVDGSTSSPRGKKNEYVIFLRKENFDLYRPKSKNFKKVLADVHWYTLKEQIVLPSIFSREDLDLLHVPHFNAPMFYWGKTVITIHDLIKHEHGGESATTLIYPIYLIKQFGYRFVIARASKKARAIITPSNFVKEKVVKTFKIDPKKIYVTYESGTLSGKERTREEKGVEEVLGKYKITKPYFLYVGNVYPYKNVGRLLDAIKILNEEKGKGVQLVLVGARDVFRQRLEREIVEKGVLKYVVLTGYVTDADLIDLYKEAEAHVQPSLSEGFGLTSVEAMSLGAPVVQSDASCLPEVAGDAALYFDPYNPSDMAEKLAKVLGNKKLRESLSKKGLKRAKDFSWERMAKETLEVYKSAVR</sequence>
<feature type="domain" description="Glycosyltransferase subfamily 4-like N-terminal" evidence="3">
    <location>
        <begin position="68"/>
        <end position="181"/>
    </location>
</feature>
<evidence type="ECO:0000259" key="3">
    <source>
        <dbReference type="Pfam" id="PF13439"/>
    </source>
</evidence>
<comment type="caution">
    <text evidence="4">The sequence shown here is derived from an EMBL/GenBank/DDBJ whole genome shotgun (WGS) entry which is preliminary data.</text>
</comment>
<dbReference type="Gene3D" id="3.40.50.2000">
    <property type="entry name" value="Glycogen Phosphorylase B"/>
    <property type="match status" value="2"/>
</dbReference>
<dbReference type="InterPro" id="IPR028098">
    <property type="entry name" value="Glyco_trans_4-like_N"/>
</dbReference>
<dbReference type="EMBL" id="DRHH01000007">
    <property type="protein sequence ID" value="HEB13811.1"/>
    <property type="molecule type" value="Genomic_DNA"/>
</dbReference>
<reference evidence="4" key="1">
    <citation type="journal article" date="2020" name="mSystems">
        <title>Genome- and Community-Level Interaction Insights into Carbon Utilization and Element Cycling Functions of Hydrothermarchaeota in Hydrothermal Sediment.</title>
        <authorList>
            <person name="Zhou Z."/>
            <person name="Liu Y."/>
            <person name="Xu W."/>
            <person name="Pan J."/>
            <person name="Luo Z.H."/>
            <person name="Li M."/>
        </authorList>
    </citation>
    <scope>NUCLEOTIDE SEQUENCE [LARGE SCALE GENOMIC DNA]</scope>
    <source>
        <strain evidence="4">HyVt-365</strain>
    </source>
</reference>
<protein>
    <submittedName>
        <fullName evidence="4">Glycosyltransferase family 1 protein</fullName>
    </submittedName>
</protein>
<dbReference type="FunFam" id="3.40.50.2000:FF:000119">
    <property type="entry name" value="Glycosyl transferase group 1"/>
    <property type="match status" value="1"/>
</dbReference>